<evidence type="ECO:0000256" key="8">
    <source>
        <dbReference type="ARBA" id="ARBA00022749"/>
    </source>
</evidence>
<keyword evidence="9 13" id="KW-0658">Purine biosynthesis</keyword>
<dbReference type="CDD" id="cd01997">
    <property type="entry name" value="GMP_synthase_C"/>
    <property type="match status" value="1"/>
</dbReference>
<dbReference type="Pfam" id="PF02540">
    <property type="entry name" value="NAD_synthase"/>
    <property type="match status" value="1"/>
</dbReference>
<keyword evidence="6 13" id="KW-0436">Ligase</keyword>
<proteinExistence type="inferred from homology"/>
<dbReference type="OrthoDB" id="33844at2157"/>
<dbReference type="Gene3D" id="3.30.300.10">
    <property type="match status" value="1"/>
</dbReference>
<sequence>MFKVEKFVEEKIEELKNEIRGKAIIACSGGVDSTVAAVLVHKAIGDKLLAIFVDTGFMRKNEAKEIDGLFSRMGLNYKIVDASREFIEALKGVEDPEKKRKIIGAKFIEVFEREAEEFGAEYLVQGTIAPDWIESGGGLRDTIKSHHNVGGLPEKMNLKLVEPLRELYKDEVREIARFFNLEIKERQPFPGPGLAIRIIGPIDEEKIEIVREANAIVEDEVKNYYDFDSRPWQYFAVLLPIRSVGVHGDKRAYGYTIAVRMVDSLDGMSAAYFKAPHELLDRIAIRLTTELKGVNRVVYDITNKPPATIEWE</sequence>
<organism evidence="15 16">
    <name type="scientific">Aciduliprofundum boonei (strain DSM 19572 / T469)</name>
    <dbReference type="NCBI Taxonomy" id="439481"/>
    <lineage>
        <taxon>Archaea</taxon>
        <taxon>Methanobacteriati</taxon>
        <taxon>Thermoplasmatota</taxon>
        <taxon>DHVE2 group</taxon>
        <taxon>Candidatus Aciduliprofundum</taxon>
    </lineage>
</organism>
<keyword evidence="16" id="KW-1185">Reference proteome</keyword>
<evidence type="ECO:0000256" key="5">
    <source>
        <dbReference type="ARBA" id="ARBA00022411"/>
    </source>
</evidence>
<dbReference type="RefSeq" id="WP_008082080.1">
    <property type="nucleotide sequence ID" value="NC_013926.1"/>
</dbReference>
<dbReference type="InterPro" id="IPR025777">
    <property type="entry name" value="GMPS_ATP_PPase_dom"/>
</dbReference>
<dbReference type="EC" id="6.3.5.2" evidence="4 13"/>
<keyword evidence="8 13" id="KW-0332">GMP biosynthesis</keyword>
<accession>B5IA67</accession>
<dbReference type="PANTHER" id="PTHR11922:SF2">
    <property type="entry name" value="GMP SYNTHASE [GLUTAMINE-HYDROLYZING]"/>
    <property type="match status" value="1"/>
</dbReference>
<dbReference type="InterPro" id="IPR001674">
    <property type="entry name" value="GMP_synth_C"/>
</dbReference>
<dbReference type="Pfam" id="PF00958">
    <property type="entry name" value="GMP_synt_C"/>
    <property type="match status" value="1"/>
</dbReference>
<evidence type="ECO:0000256" key="9">
    <source>
        <dbReference type="ARBA" id="ARBA00022755"/>
    </source>
</evidence>
<comment type="catalytic activity">
    <reaction evidence="12 13">
        <text>XMP + L-glutamine + ATP + H2O = GMP + L-glutamate + AMP + diphosphate + 2 H(+)</text>
        <dbReference type="Rhea" id="RHEA:11680"/>
        <dbReference type="ChEBI" id="CHEBI:15377"/>
        <dbReference type="ChEBI" id="CHEBI:15378"/>
        <dbReference type="ChEBI" id="CHEBI:29985"/>
        <dbReference type="ChEBI" id="CHEBI:30616"/>
        <dbReference type="ChEBI" id="CHEBI:33019"/>
        <dbReference type="ChEBI" id="CHEBI:57464"/>
        <dbReference type="ChEBI" id="CHEBI:58115"/>
        <dbReference type="ChEBI" id="CHEBI:58359"/>
        <dbReference type="ChEBI" id="CHEBI:456215"/>
        <dbReference type="EC" id="6.3.5.2"/>
    </reaction>
</comment>
<evidence type="ECO:0000256" key="10">
    <source>
        <dbReference type="ARBA" id="ARBA00022840"/>
    </source>
</evidence>
<dbReference type="PANTHER" id="PTHR11922">
    <property type="entry name" value="GMP SYNTHASE-RELATED"/>
    <property type="match status" value="1"/>
</dbReference>
<dbReference type="InterPro" id="IPR014729">
    <property type="entry name" value="Rossmann-like_a/b/a_fold"/>
</dbReference>
<dbReference type="FunFam" id="3.30.300.10:FF:000002">
    <property type="entry name" value="GMP synthase [glutamine-hydrolyzing]"/>
    <property type="match status" value="1"/>
</dbReference>
<dbReference type="PROSITE" id="PS51553">
    <property type="entry name" value="GMPS_ATP_PPASE"/>
    <property type="match status" value="1"/>
</dbReference>
<dbReference type="AlphaFoldDB" id="B5IA67"/>
<dbReference type="UniPathway" id="UPA00189">
    <property type="reaction ID" value="UER00296"/>
</dbReference>
<dbReference type="GO" id="GO:0005829">
    <property type="term" value="C:cytosol"/>
    <property type="evidence" value="ECO:0007669"/>
    <property type="project" value="TreeGrafter"/>
</dbReference>
<evidence type="ECO:0000256" key="4">
    <source>
        <dbReference type="ARBA" id="ARBA00012746"/>
    </source>
</evidence>
<comment type="subunit">
    <text evidence="3 13">Heterodimer composed of a glutamine amidotransferase subunit (A) and a GMP-binding subunit (B).</text>
</comment>
<dbReference type="SUPFAM" id="SSF52402">
    <property type="entry name" value="Adenine nucleotide alpha hydrolases-like"/>
    <property type="match status" value="1"/>
</dbReference>
<comment type="pathway">
    <text evidence="2 13">Purine metabolism; GMP biosynthesis; GMP from XMP (L-Gln route): step 1/1.</text>
</comment>
<dbReference type="SUPFAM" id="SSF54810">
    <property type="entry name" value="GMP synthetase C-terminal dimerisation domain"/>
    <property type="match status" value="1"/>
</dbReference>
<dbReference type="Proteomes" id="UP000001400">
    <property type="component" value="Chromosome"/>
</dbReference>
<evidence type="ECO:0000256" key="3">
    <source>
        <dbReference type="ARBA" id="ARBA00011264"/>
    </source>
</evidence>
<evidence type="ECO:0000256" key="6">
    <source>
        <dbReference type="ARBA" id="ARBA00022598"/>
    </source>
</evidence>
<dbReference type="STRING" id="439481.Aboo_0486"/>
<dbReference type="NCBIfam" id="TIGR00884">
    <property type="entry name" value="guaA_Cterm"/>
    <property type="match status" value="1"/>
</dbReference>
<evidence type="ECO:0000256" key="2">
    <source>
        <dbReference type="ARBA" id="ARBA00005153"/>
    </source>
</evidence>
<evidence type="ECO:0000256" key="7">
    <source>
        <dbReference type="ARBA" id="ARBA00022741"/>
    </source>
</evidence>
<dbReference type="HOGENOM" id="CLU_014340_0_0_2"/>
<dbReference type="InterPro" id="IPR026598">
    <property type="entry name" value="GMP_synthase_B"/>
</dbReference>
<dbReference type="eggNOG" id="arCOG00085">
    <property type="taxonomic scope" value="Archaea"/>
</dbReference>
<feature type="binding site" evidence="14">
    <location>
        <begin position="28"/>
        <end position="34"/>
    </location>
    <ligand>
        <name>ATP</name>
        <dbReference type="ChEBI" id="CHEBI:30616"/>
    </ligand>
</feature>
<gene>
    <name evidence="13" type="primary">guaAB</name>
    <name evidence="15" type="ordered locus">Aboo_0486</name>
</gene>
<dbReference type="GO" id="GO:0005524">
    <property type="term" value="F:ATP binding"/>
    <property type="evidence" value="ECO:0007669"/>
    <property type="project" value="UniProtKB-UniRule"/>
</dbReference>
<dbReference type="Gene3D" id="3.40.50.620">
    <property type="entry name" value="HUPs"/>
    <property type="match status" value="1"/>
</dbReference>
<evidence type="ECO:0000256" key="13">
    <source>
        <dbReference type="HAMAP-Rule" id="MF_00345"/>
    </source>
</evidence>
<dbReference type="GeneID" id="8827431"/>
<dbReference type="GO" id="GO:0003921">
    <property type="term" value="F:GMP synthase activity"/>
    <property type="evidence" value="ECO:0007669"/>
    <property type="project" value="InterPro"/>
</dbReference>
<evidence type="ECO:0000256" key="12">
    <source>
        <dbReference type="ARBA" id="ARBA00049404"/>
    </source>
</evidence>
<dbReference type="InterPro" id="IPR022310">
    <property type="entry name" value="NAD/GMP_synthase"/>
</dbReference>
<evidence type="ECO:0000313" key="15">
    <source>
        <dbReference type="EMBL" id="ADD08297.1"/>
    </source>
</evidence>
<keyword evidence="10 13" id="KW-0067">ATP-binding</keyword>
<evidence type="ECO:0000256" key="11">
    <source>
        <dbReference type="ARBA" id="ARBA00030464"/>
    </source>
</evidence>
<keyword evidence="7 13" id="KW-0547">Nucleotide-binding</keyword>
<comment type="function">
    <text evidence="1 13">Catalyzes the synthesis of GMP from XMP.</text>
</comment>
<evidence type="ECO:0000256" key="14">
    <source>
        <dbReference type="PROSITE-ProRule" id="PRU00886"/>
    </source>
</evidence>
<dbReference type="HAMAP" id="MF_00345">
    <property type="entry name" value="GMP_synthase_B"/>
    <property type="match status" value="1"/>
</dbReference>
<dbReference type="EMBL" id="CP001941">
    <property type="protein sequence ID" value="ADD08297.1"/>
    <property type="molecule type" value="Genomic_DNA"/>
</dbReference>
<evidence type="ECO:0000256" key="1">
    <source>
        <dbReference type="ARBA" id="ARBA00002332"/>
    </source>
</evidence>
<name>B5IA67_ACIB4</name>
<reference evidence="15" key="1">
    <citation type="submission" date="2010-02" db="EMBL/GenBank/DDBJ databases">
        <title>Complete sequence of Aciduliprofundum boonei T469.</title>
        <authorList>
            <consortium name="US DOE Joint Genome Institute"/>
            <person name="Lucas S."/>
            <person name="Copeland A."/>
            <person name="Lapidus A."/>
            <person name="Cheng J.-F."/>
            <person name="Bruce D."/>
            <person name="Goodwin L."/>
            <person name="Pitluck S."/>
            <person name="Saunders E."/>
            <person name="Detter J.C."/>
            <person name="Han C."/>
            <person name="Tapia R."/>
            <person name="Land M."/>
            <person name="Hauser L."/>
            <person name="Kyrpides N."/>
            <person name="Mikhailova N."/>
            <person name="Flores G."/>
            <person name="Reysenbach A.-L."/>
            <person name="Woyke T."/>
        </authorList>
    </citation>
    <scope>NUCLEOTIDE SEQUENCE</scope>
    <source>
        <strain evidence="15">T469</strain>
    </source>
</reference>
<evidence type="ECO:0000313" key="16">
    <source>
        <dbReference type="Proteomes" id="UP000001400"/>
    </source>
</evidence>
<dbReference type="KEGG" id="abi:Aboo_0486"/>
<dbReference type="NCBIfam" id="NF000848">
    <property type="entry name" value="PRK00074.1"/>
    <property type="match status" value="1"/>
</dbReference>
<protein>
    <recommendedName>
        <fullName evidence="5 13">GMP synthase [glutamine-hydrolyzing] subunit B</fullName>
        <ecNumber evidence="4 13">6.3.5.2</ecNumber>
    </recommendedName>
    <alternativeName>
        <fullName evidence="11 13">GMP synthetase</fullName>
    </alternativeName>
</protein>